<reference evidence="3" key="1">
    <citation type="journal article" date="2019" name="Int. J. Syst. Evol. Microbiol.">
        <title>The Global Catalogue of Microorganisms (GCM) 10K type strain sequencing project: providing services to taxonomists for standard genome sequencing and annotation.</title>
        <authorList>
            <consortium name="The Broad Institute Genomics Platform"/>
            <consortium name="The Broad Institute Genome Sequencing Center for Infectious Disease"/>
            <person name="Wu L."/>
            <person name="Ma J."/>
        </authorList>
    </citation>
    <scope>NUCLEOTIDE SEQUENCE [LARGE SCALE GENOMIC DNA]</scope>
    <source>
        <strain evidence="3">CCUG 60023</strain>
    </source>
</reference>
<proteinExistence type="predicted"/>
<keyword evidence="2" id="KW-0328">Glycosyltransferase</keyword>
<dbReference type="Gene3D" id="3.40.50.2000">
    <property type="entry name" value="Glycogen Phosphorylase B"/>
    <property type="match status" value="2"/>
</dbReference>
<evidence type="ECO:0000313" key="3">
    <source>
        <dbReference type="Proteomes" id="UP001597101"/>
    </source>
</evidence>
<dbReference type="GO" id="GO:0016757">
    <property type="term" value="F:glycosyltransferase activity"/>
    <property type="evidence" value="ECO:0007669"/>
    <property type="project" value="UniProtKB-KW"/>
</dbReference>
<keyword evidence="2" id="KW-0808">Transferase</keyword>
<evidence type="ECO:0000259" key="1">
    <source>
        <dbReference type="Pfam" id="PF00534"/>
    </source>
</evidence>
<dbReference type="CDD" id="cd03801">
    <property type="entry name" value="GT4_PimA-like"/>
    <property type="match status" value="1"/>
</dbReference>
<protein>
    <submittedName>
        <fullName evidence="2">Glycosyltransferase family 4 protein</fullName>
        <ecNumber evidence="2">2.4.-.-</ecNumber>
    </submittedName>
</protein>
<dbReference type="EMBL" id="JBHTJV010000002">
    <property type="protein sequence ID" value="MFD0914966.1"/>
    <property type="molecule type" value="Genomic_DNA"/>
</dbReference>
<dbReference type="PANTHER" id="PTHR45947">
    <property type="entry name" value="SULFOQUINOVOSYL TRANSFERASE SQD2"/>
    <property type="match status" value="1"/>
</dbReference>
<evidence type="ECO:0000313" key="2">
    <source>
        <dbReference type="EMBL" id="MFD0914966.1"/>
    </source>
</evidence>
<keyword evidence="3" id="KW-1185">Reference proteome</keyword>
<dbReference type="SUPFAM" id="SSF53756">
    <property type="entry name" value="UDP-Glycosyltransferase/glycogen phosphorylase"/>
    <property type="match status" value="1"/>
</dbReference>
<dbReference type="InterPro" id="IPR050194">
    <property type="entry name" value="Glycosyltransferase_grp1"/>
</dbReference>
<comment type="caution">
    <text evidence="2">The sequence shown here is derived from an EMBL/GenBank/DDBJ whole genome shotgun (WGS) entry which is preliminary data.</text>
</comment>
<dbReference type="EC" id="2.4.-.-" evidence="2"/>
<dbReference type="InterPro" id="IPR001296">
    <property type="entry name" value="Glyco_trans_1"/>
</dbReference>
<sequence>MKRIAFYAPIKPPDHPIPSGDRLIAGNLMQALTLAGYDARLASRFITYSKRENSEILTKRKEEALMEAKRIIQRMRGNPPDLWLTYHPYCKAPDWIGPTVSGAFAIPYVTVEAARTGQGLENGGDRWKAWRDEAQVGIRQADLHICLKPLDRFYLGGLLGSEENLRDLRPFFDATEPSNLPEISLPSHWRKDVPVLVVAGMMRPGKKVENYRILAEALTNMQALPWNLVIIGGGPEEDAIRELFKNIATERLYWTRSIPREEVLAYMAQGDLFVWPGWREPIGMVYLEAQLMGLPVAALNDMGVPLVVKHGKTGLLAEDKGKPYEDALTTLISHPQLRHDLARQARENAISNHGMDAAAQRLKSLLDPLLFGKPLPNV</sequence>
<dbReference type="Pfam" id="PF00534">
    <property type="entry name" value="Glycos_transf_1"/>
    <property type="match status" value="1"/>
</dbReference>
<feature type="domain" description="Glycosyl transferase family 1" evidence="1">
    <location>
        <begin position="189"/>
        <end position="347"/>
    </location>
</feature>
<dbReference type="Proteomes" id="UP001597101">
    <property type="component" value="Unassembled WGS sequence"/>
</dbReference>
<organism evidence="2 3">
    <name type="scientific">Pseudahrensia aquimaris</name>
    <dbReference type="NCBI Taxonomy" id="744461"/>
    <lineage>
        <taxon>Bacteria</taxon>
        <taxon>Pseudomonadati</taxon>
        <taxon>Pseudomonadota</taxon>
        <taxon>Alphaproteobacteria</taxon>
        <taxon>Hyphomicrobiales</taxon>
        <taxon>Ahrensiaceae</taxon>
        <taxon>Pseudahrensia</taxon>
    </lineage>
</organism>
<dbReference type="RefSeq" id="WP_377210820.1">
    <property type="nucleotide sequence ID" value="NZ_JBHTJV010000002.1"/>
</dbReference>
<dbReference type="PANTHER" id="PTHR45947:SF3">
    <property type="entry name" value="SULFOQUINOVOSYL TRANSFERASE SQD2"/>
    <property type="match status" value="1"/>
</dbReference>
<accession>A0ABW3FDS5</accession>
<name>A0ABW3FDS5_9HYPH</name>
<gene>
    <name evidence="2" type="ORF">ACFQ14_00940</name>
</gene>